<evidence type="ECO:0000313" key="2">
    <source>
        <dbReference type="EMBL" id="MEN5376358.1"/>
    </source>
</evidence>
<accession>A0ABV0BR06</accession>
<feature type="transmembrane region" description="Helical" evidence="1">
    <location>
        <begin position="126"/>
        <end position="147"/>
    </location>
</feature>
<proteinExistence type="predicted"/>
<dbReference type="RefSeq" id="WP_346580640.1">
    <property type="nucleotide sequence ID" value="NZ_JBDJLH010000001.1"/>
</dbReference>
<dbReference type="EMBL" id="JBDJNQ010000001">
    <property type="protein sequence ID" value="MEN5376358.1"/>
    <property type="molecule type" value="Genomic_DNA"/>
</dbReference>
<feature type="transmembrane region" description="Helical" evidence="1">
    <location>
        <begin position="7"/>
        <end position="25"/>
    </location>
</feature>
<keyword evidence="1" id="KW-0472">Membrane</keyword>
<comment type="caution">
    <text evidence="2">The sequence shown here is derived from an EMBL/GenBank/DDBJ whole genome shotgun (WGS) entry which is preliminary data.</text>
</comment>
<keyword evidence="1" id="KW-0812">Transmembrane</keyword>
<name>A0ABV0BR06_9SPHI</name>
<organism evidence="2 3">
    <name type="scientific">Sphingobacterium kitahiroshimense</name>
    <dbReference type="NCBI Taxonomy" id="470446"/>
    <lineage>
        <taxon>Bacteria</taxon>
        <taxon>Pseudomonadati</taxon>
        <taxon>Bacteroidota</taxon>
        <taxon>Sphingobacteriia</taxon>
        <taxon>Sphingobacteriales</taxon>
        <taxon>Sphingobacteriaceae</taxon>
        <taxon>Sphingobacterium</taxon>
    </lineage>
</organism>
<reference evidence="2 3" key="1">
    <citation type="submission" date="2024-04" db="EMBL/GenBank/DDBJ databases">
        <title>WGS of bacteria from Torrens River.</title>
        <authorList>
            <person name="Wyrsch E.R."/>
            <person name="Drigo B."/>
        </authorList>
    </citation>
    <scope>NUCLEOTIDE SEQUENCE [LARGE SCALE GENOMIC DNA]</scope>
    <source>
        <strain evidence="2 3">TWI391</strain>
    </source>
</reference>
<feature type="transmembrane region" description="Helical" evidence="1">
    <location>
        <begin position="37"/>
        <end position="64"/>
    </location>
</feature>
<gene>
    <name evidence="2" type="ORF">ABE541_03705</name>
</gene>
<keyword evidence="3" id="KW-1185">Reference proteome</keyword>
<evidence type="ECO:0000313" key="3">
    <source>
        <dbReference type="Proteomes" id="UP001409291"/>
    </source>
</evidence>
<keyword evidence="1" id="KW-1133">Transmembrane helix</keyword>
<protein>
    <submittedName>
        <fullName evidence="2">Uncharacterized protein</fullName>
    </submittedName>
</protein>
<feature type="transmembrane region" description="Helical" evidence="1">
    <location>
        <begin position="90"/>
        <end position="114"/>
    </location>
</feature>
<sequence>MKRIRPLIIIISLAVVFNLFGNTGLQLHRFFTPAFWIWTGGLTMILVIGTLLVQFRLLSLASFWEKKYRKLKLIEGEKLYFKRLPLFSKIWGIGSTVSILMSIYLFFIFMFSYVREGDTMALFISYMKYYASRITLICLVYTAYVFIKGKLSWIRTVFKTSFVSKVIVIPVRETVLETKEIIKEVEVPVERVIVKEVKVVPPHVLDEHIVISSLFEVLFHVEGLGPIFNACGAPRMFDVPFYYSSADTKEIILVNGERRKADRFMKELEKRGLDKWYFKISNNYSVNMMLVYYPIAHNVDRLVFHREVFDCLRQNLTELAIQKELVLTTWIKKNKKLVVFLDNINDLRHTGWDDYIPLSAKPSQFINQDKL</sequence>
<dbReference type="Proteomes" id="UP001409291">
    <property type="component" value="Unassembled WGS sequence"/>
</dbReference>
<evidence type="ECO:0000256" key="1">
    <source>
        <dbReference type="SAM" id="Phobius"/>
    </source>
</evidence>